<proteinExistence type="predicted"/>
<dbReference type="SUPFAM" id="SSF53254">
    <property type="entry name" value="Phosphoglycerate mutase-like"/>
    <property type="match status" value="1"/>
</dbReference>
<dbReference type="PANTHER" id="PTHR48100">
    <property type="entry name" value="BROAD-SPECIFICITY PHOSPHATASE YOR283W-RELATED"/>
    <property type="match status" value="1"/>
</dbReference>
<protein>
    <submittedName>
        <fullName evidence="1">Phosphoglycerate mutase family protein</fullName>
    </submittedName>
</protein>
<dbReference type="InterPro" id="IPR050275">
    <property type="entry name" value="PGM_Phosphatase"/>
</dbReference>
<dbReference type="GO" id="GO:0005737">
    <property type="term" value="C:cytoplasm"/>
    <property type="evidence" value="ECO:0007669"/>
    <property type="project" value="TreeGrafter"/>
</dbReference>
<dbReference type="Pfam" id="PF00300">
    <property type="entry name" value="His_Phos_1"/>
    <property type="match status" value="1"/>
</dbReference>
<dbReference type="GO" id="GO:0016791">
    <property type="term" value="F:phosphatase activity"/>
    <property type="evidence" value="ECO:0007669"/>
    <property type="project" value="TreeGrafter"/>
</dbReference>
<keyword evidence="2" id="KW-1185">Reference proteome</keyword>
<dbReference type="Gene3D" id="3.40.50.1240">
    <property type="entry name" value="Phosphoglycerate mutase-like"/>
    <property type="match status" value="1"/>
</dbReference>
<sequence length="229" mass="25562">MATVYLIRHGQASFGKDNYDQLSPRGWEQGQVLGRWLAGKVEPKAVFGGNMERHRETVEAITSGYGQALPDMQAVEGLNEFDHMQVVERMKPEWADRQVMARDMSAFPKPARLFQQVFEQAMARWVSGDYDSEYAETWEGFKRRVITALDELIGYADGGDVLVSTSGGPIAVIAQHLLELSDAKALAMNNVIANTSVSRILHSGPRRSLSVFNNYSHLEAEDPALVTFR</sequence>
<accession>A0A072N029</accession>
<comment type="caution">
    <text evidence="1">The sequence shown here is derived from an EMBL/GenBank/DDBJ whole genome shotgun (WGS) entry which is preliminary data.</text>
</comment>
<organism evidence="1 2">
    <name type="scientific">Marinobacter nitratireducens</name>
    <dbReference type="NCBI Taxonomy" id="1137280"/>
    <lineage>
        <taxon>Bacteria</taxon>
        <taxon>Pseudomonadati</taxon>
        <taxon>Pseudomonadota</taxon>
        <taxon>Gammaproteobacteria</taxon>
        <taxon>Pseudomonadales</taxon>
        <taxon>Marinobacteraceae</taxon>
        <taxon>Marinobacter</taxon>
    </lineage>
</organism>
<reference evidence="1 2" key="1">
    <citation type="submission" date="2012-12" db="EMBL/GenBank/DDBJ databases">
        <title>Genome assembly of Marinobacter sp. AK21.</title>
        <authorList>
            <person name="Khatri I."/>
            <person name="Kumar R."/>
            <person name="Vaidya B."/>
            <person name="Subramanian S."/>
            <person name="Pinnaka A."/>
        </authorList>
    </citation>
    <scope>NUCLEOTIDE SEQUENCE [LARGE SCALE GENOMIC DNA]</scope>
    <source>
        <strain evidence="1 2">AK21</strain>
    </source>
</reference>
<dbReference type="Proteomes" id="UP000035057">
    <property type="component" value="Unassembled WGS sequence"/>
</dbReference>
<dbReference type="PANTHER" id="PTHR48100:SF1">
    <property type="entry name" value="HISTIDINE PHOSPHATASE FAMILY PROTEIN-RELATED"/>
    <property type="match status" value="1"/>
</dbReference>
<evidence type="ECO:0000313" key="1">
    <source>
        <dbReference type="EMBL" id="KEF31024.1"/>
    </source>
</evidence>
<dbReference type="AlphaFoldDB" id="A0A072N029"/>
<dbReference type="InterPro" id="IPR029033">
    <property type="entry name" value="His_PPase_superfam"/>
</dbReference>
<dbReference type="SMART" id="SM00855">
    <property type="entry name" value="PGAM"/>
    <property type="match status" value="1"/>
</dbReference>
<name>A0A072N029_9GAMM</name>
<gene>
    <name evidence="1" type="ORF">D777_02177</name>
</gene>
<evidence type="ECO:0000313" key="2">
    <source>
        <dbReference type="Proteomes" id="UP000035057"/>
    </source>
</evidence>
<dbReference type="PATRIC" id="fig|1137280.3.peg.1992"/>
<dbReference type="RefSeq" id="WP_036131542.1">
    <property type="nucleotide sequence ID" value="NZ_ANIE01000006.1"/>
</dbReference>
<dbReference type="CDD" id="cd07067">
    <property type="entry name" value="HP_PGM_like"/>
    <property type="match status" value="1"/>
</dbReference>
<dbReference type="EMBL" id="ANIE01000006">
    <property type="protein sequence ID" value="KEF31024.1"/>
    <property type="molecule type" value="Genomic_DNA"/>
</dbReference>
<dbReference type="STRING" id="1137280.D777_02177"/>
<dbReference type="InterPro" id="IPR013078">
    <property type="entry name" value="His_Pase_superF_clade-1"/>
</dbReference>
<dbReference type="OrthoDB" id="280692at2"/>